<evidence type="ECO:0000256" key="2">
    <source>
        <dbReference type="ARBA" id="ARBA00022112"/>
    </source>
</evidence>
<evidence type="ECO:0000256" key="1">
    <source>
        <dbReference type="ARBA" id="ARBA00006964"/>
    </source>
</evidence>
<dbReference type="STRING" id="1776384.GCA_900086585_03201"/>
<evidence type="ECO:0000313" key="5">
    <source>
        <dbReference type="Proteomes" id="UP000284841"/>
    </source>
</evidence>
<keyword evidence="3" id="KW-0479">Metal-binding</keyword>
<sequence>MKNVVAAKKVYRLLEDFFQPEKYDDMAANGLLADNTAYFEKIYTATFSSKEVLQKLKEKQAHNCLLFTHHPGAQHEETEPPIYFSQEEKEFMKASGISHFNLHLPLDQINPYSPSISLAKTIGAVPYGQFFEEGGAVMGLICFGDFETARELQNRTSHAVKHRCKLYPYGGDLLMDGKIAIIAGGAEGTEIYPYLAEAGVGLLLTGVGTPKADWFAPSHEAAKACHINILSAGHYSTEKFALISMCRFFEHRGMDAEFIEETPLLTDL</sequence>
<gene>
    <name evidence="4" type="ORF">DW099_04565</name>
</gene>
<dbReference type="Proteomes" id="UP000284841">
    <property type="component" value="Unassembled WGS sequence"/>
</dbReference>
<evidence type="ECO:0000313" key="4">
    <source>
        <dbReference type="EMBL" id="RHJ89841.1"/>
    </source>
</evidence>
<name>A0A415E7V0_9FIRM</name>
<evidence type="ECO:0000256" key="3">
    <source>
        <dbReference type="PIRSR" id="PIRSR602678-1"/>
    </source>
</evidence>
<feature type="binding site" evidence="3">
    <location>
        <position position="70"/>
    </location>
    <ligand>
        <name>a divalent metal cation</name>
        <dbReference type="ChEBI" id="CHEBI:60240"/>
        <label>1</label>
    </ligand>
</feature>
<feature type="binding site" evidence="3">
    <location>
        <position position="238"/>
    </location>
    <ligand>
        <name>a divalent metal cation</name>
        <dbReference type="ChEBI" id="CHEBI:60240"/>
        <label>1</label>
    </ligand>
</feature>
<dbReference type="RefSeq" id="WP_118333865.1">
    <property type="nucleotide sequence ID" value="NZ_AP025567.1"/>
</dbReference>
<feature type="binding site" evidence="3">
    <location>
        <position position="234"/>
    </location>
    <ligand>
        <name>a divalent metal cation</name>
        <dbReference type="ChEBI" id="CHEBI:60240"/>
        <label>1</label>
    </ligand>
</feature>
<dbReference type="Gene3D" id="3.40.1390.30">
    <property type="entry name" value="NIF3 (NGG1p interacting factor 3)-like"/>
    <property type="match status" value="2"/>
</dbReference>
<feature type="binding site" evidence="3">
    <location>
        <position position="69"/>
    </location>
    <ligand>
        <name>a divalent metal cation</name>
        <dbReference type="ChEBI" id="CHEBI:60240"/>
        <label>1</label>
    </ligand>
</feature>
<dbReference type="OrthoDB" id="1755148at2"/>
<dbReference type="InterPro" id="IPR002678">
    <property type="entry name" value="DUF34/NIF3"/>
</dbReference>
<dbReference type="SUPFAM" id="SSF102705">
    <property type="entry name" value="NIF3 (NGG1p interacting factor 3)-like"/>
    <property type="match status" value="1"/>
</dbReference>
<reference evidence="4 5" key="1">
    <citation type="submission" date="2018-08" db="EMBL/GenBank/DDBJ databases">
        <title>A genome reference for cultivated species of the human gut microbiota.</title>
        <authorList>
            <person name="Zou Y."/>
            <person name="Xue W."/>
            <person name="Luo G."/>
        </authorList>
    </citation>
    <scope>NUCLEOTIDE SEQUENCE [LARGE SCALE GENOMIC DNA]</scope>
    <source>
        <strain evidence="4 5">AM07-24</strain>
    </source>
</reference>
<comment type="caution">
    <text evidence="4">The sequence shown here is derived from an EMBL/GenBank/DDBJ whole genome shotgun (WGS) entry which is preliminary data.</text>
</comment>
<dbReference type="Pfam" id="PF01784">
    <property type="entry name" value="DUF34_NIF3"/>
    <property type="match status" value="1"/>
</dbReference>
<dbReference type="EMBL" id="QRMS01000001">
    <property type="protein sequence ID" value="RHJ89841.1"/>
    <property type="molecule type" value="Genomic_DNA"/>
</dbReference>
<feature type="binding site" evidence="3">
    <location>
        <position position="107"/>
    </location>
    <ligand>
        <name>a divalent metal cation</name>
        <dbReference type="ChEBI" id="CHEBI:60240"/>
        <label>1</label>
    </ligand>
</feature>
<accession>A0A415E7V0</accession>
<proteinExistence type="inferred from homology"/>
<dbReference type="GO" id="GO:0046872">
    <property type="term" value="F:metal ion binding"/>
    <property type="evidence" value="ECO:0007669"/>
    <property type="project" value="UniProtKB-KW"/>
</dbReference>
<organism evidence="4 5">
    <name type="scientific">Emergencia timonensis</name>
    <dbReference type="NCBI Taxonomy" id="1776384"/>
    <lineage>
        <taxon>Bacteria</taxon>
        <taxon>Bacillati</taxon>
        <taxon>Bacillota</taxon>
        <taxon>Clostridia</taxon>
        <taxon>Peptostreptococcales</taxon>
        <taxon>Anaerovoracaceae</taxon>
        <taxon>Emergencia</taxon>
    </lineage>
</organism>
<protein>
    <recommendedName>
        <fullName evidence="2">GTP cyclohydrolase 1 type 2 homolog</fullName>
    </recommendedName>
</protein>
<comment type="similarity">
    <text evidence="1">Belongs to the GTP cyclohydrolase I type 2/NIF3 family.</text>
</comment>
<dbReference type="AlphaFoldDB" id="A0A415E7V0"/>
<dbReference type="InterPro" id="IPR036069">
    <property type="entry name" value="DUF34/NIF3_sf"/>
</dbReference>
<keyword evidence="5" id="KW-1185">Reference proteome</keyword>